<evidence type="ECO:0008006" key="4">
    <source>
        <dbReference type="Google" id="ProtNLM"/>
    </source>
</evidence>
<protein>
    <recommendedName>
        <fullName evidence="4">DUF2336 domain-containing protein</fullName>
    </recommendedName>
</protein>
<evidence type="ECO:0000313" key="2">
    <source>
        <dbReference type="EMBL" id="MDA4848139.1"/>
    </source>
</evidence>
<dbReference type="Proteomes" id="UP001148313">
    <property type="component" value="Unassembled WGS sequence"/>
</dbReference>
<proteinExistence type="predicted"/>
<evidence type="ECO:0000313" key="3">
    <source>
        <dbReference type="Proteomes" id="UP001148313"/>
    </source>
</evidence>
<sequence length="343" mass="38253">MDRFRDLERAGQTGRKDAALLAAISGFEALKQPTSQDLRQFSNLFAGLFELTREDTRRTAAAALSKLPRLPQDVTLMVADQPIRISAPFLALSPCLNDQLLLQILARHGIVHARAISRRETLSPIMISALSSLDDEAVSRSLRLRHNTGSSGTADLLASNEAARRYNEDVLRNRIKDLALRRINNQSHSTGNNAATGRPDLRKLIQTAESSLPVRFAQLLSRALGAQHSLAERIMLDLSGRQLTMALFALGMHDDDIRRVLIGIFPQLRRTSEGVRLAELLISSTDRKDSIERVMAWVRANPIAASDQRVRYQPQTQPRDDKAERKEHAVRQVAEPAKDVKRA</sequence>
<keyword evidence="3" id="KW-1185">Reference proteome</keyword>
<gene>
    <name evidence="2" type="ORF">OOZ53_22465</name>
</gene>
<organism evidence="2 3">
    <name type="scientific">Hoeflea poritis</name>
    <dbReference type="NCBI Taxonomy" id="2993659"/>
    <lineage>
        <taxon>Bacteria</taxon>
        <taxon>Pseudomonadati</taxon>
        <taxon>Pseudomonadota</taxon>
        <taxon>Alphaproteobacteria</taxon>
        <taxon>Hyphomicrobiales</taxon>
        <taxon>Rhizobiaceae</taxon>
        <taxon>Hoeflea</taxon>
    </lineage>
</organism>
<name>A0ABT4VU49_9HYPH</name>
<dbReference type="EMBL" id="JAPJZH010000019">
    <property type="protein sequence ID" value="MDA4848139.1"/>
    <property type="molecule type" value="Genomic_DNA"/>
</dbReference>
<accession>A0ABT4VU49</accession>
<reference evidence="2" key="1">
    <citation type="submission" date="2022-11" db="EMBL/GenBank/DDBJ databases">
        <title>Hoeflea poritis sp. nov., isolated from scleractinian coral Porites lutea.</title>
        <authorList>
            <person name="Zhang G."/>
            <person name="Wei Q."/>
            <person name="Cai L."/>
        </authorList>
    </citation>
    <scope>NUCLEOTIDE SEQUENCE</scope>
    <source>
        <strain evidence="2">E7-10</strain>
    </source>
</reference>
<comment type="caution">
    <text evidence="2">The sequence shown here is derived from an EMBL/GenBank/DDBJ whole genome shotgun (WGS) entry which is preliminary data.</text>
</comment>
<feature type="region of interest" description="Disordered" evidence="1">
    <location>
        <begin position="308"/>
        <end position="343"/>
    </location>
</feature>
<feature type="compositionally biased region" description="Basic and acidic residues" evidence="1">
    <location>
        <begin position="318"/>
        <end position="343"/>
    </location>
</feature>
<evidence type="ECO:0000256" key="1">
    <source>
        <dbReference type="SAM" id="MobiDB-lite"/>
    </source>
</evidence>
<dbReference type="RefSeq" id="WP_271091989.1">
    <property type="nucleotide sequence ID" value="NZ_JAPJZH010000019.1"/>
</dbReference>